<dbReference type="Proteomes" id="UP000479000">
    <property type="component" value="Unassembled WGS sequence"/>
</dbReference>
<reference evidence="1 2" key="1">
    <citation type="submission" date="2020-02" db="EMBL/GenBank/DDBJ databases">
        <authorList>
            <person name="Ferguson B K."/>
        </authorList>
    </citation>
    <scope>NUCLEOTIDE SEQUENCE [LARGE SCALE GENOMIC DNA]</scope>
</reference>
<evidence type="ECO:0000313" key="1">
    <source>
        <dbReference type="EMBL" id="CAB0006984.1"/>
    </source>
</evidence>
<proteinExistence type="predicted"/>
<accession>A0A6H5GV86</accession>
<feature type="non-terminal residue" evidence="1">
    <location>
        <position position="81"/>
    </location>
</feature>
<dbReference type="EMBL" id="CADCXU010018572">
    <property type="protein sequence ID" value="CAB0006984.1"/>
    <property type="molecule type" value="Genomic_DNA"/>
</dbReference>
<name>A0A6H5GV86_9HEMI</name>
<evidence type="ECO:0000313" key="2">
    <source>
        <dbReference type="Proteomes" id="UP000479000"/>
    </source>
</evidence>
<dbReference type="AlphaFoldDB" id="A0A6H5GV86"/>
<gene>
    <name evidence="1" type="ORF">NTEN_LOCUS12402</name>
</gene>
<organism evidence="1 2">
    <name type="scientific">Nesidiocoris tenuis</name>
    <dbReference type="NCBI Taxonomy" id="355587"/>
    <lineage>
        <taxon>Eukaryota</taxon>
        <taxon>Metazoa</taxon>
        <taxon>Ecdysozoa</taxon>
        <taxon>Arthropoda</taxon>
        <taxon>Hexapoda</taxon>
        <taxon>Insecta</taxon>
        <taxon>Pterygota</taxon>
        <taxon>Neoptera</taxon>
        <taxon>Paraneoptera</taxon>
        <taxon>Hemiptera</taxon>
        <taxon>Heteroptera</taxon>
        <taxon>Panheteroptera</taxon>
        <taxon>Cimicomorpha</taxon>
        <taxon>Miridae</taxon>
        <taxon>Dicyphina</taxon>
        <taxon>Nesidiocoris</taxon>
    </lineage>
</organism>
<sequence>MDHIEAETVVLKRFRRNGFRVTNEVCQFGCYGATDRFIGQKYQKLTMKILNPPKIEINRYDKLSEHEEYPRIMRSKKTKTA</sequence>
<keyword evidence="2" id="KW-1185">Reference proteome</keyword>
<protein>
    <submittedName>
        <fullName evidence="1">Uncharacterized protein</fullName>
    </submittedName>
</protein>